<dbReference type="InterPro" id="IPR036875">
    <property type="entry name" value="Znf_CCHC_sf"/>
</dbReference>
<dbReference type="AlphaFoldDB" id="A0A7J6MZV4"/>
<evidence type="ECO:0000313" key="4">
    <source>
        <dbReference type="EMBL" id="KAF4676924.1"/>
    </source>
</evidence>
<dbReference type="CDD" id="cd00303">
    <property type="entry name" value="retropepsin_like"/>
    <property type="match status" value="2"/>
</dbReference>
<organism evidence="4 5">
    <name type="scientific">Perkinsus olseni</name>
    <name type="common">Perkinsus atlanticus</name>
    <dbReference type="NCBI Taxonomy" id="32597"/>
    <lineage>
        <taxon>Eukaryota</taxon>
        <taxon>Sar</taxon>
        <taxon>Alveolata</taxon>
        <taxon>Perkinsozoa</taxon>
        <taxon>Perkinsea</taxon>
        <taxon>Perkinsida</taxon>
        <taxon>Perkinsidae</taxon>
        <taxon>Perkinsus</taxon>
    </lineage>
</organism>
<feature type="region of interest" description="Disordered" evidence="2">
    <location>
        <begin position="890"/>
        <end position="928"/>
    </location>
</feature>
<dbReference type="OrthoDB" id="1706811at2759"/>
<dbReference type="GO" id="GO:0003676">
    <property type="term" value="F:nucleic acid binding"/>
    <property type="evidence" value="ECO:0007669"/>
    <property type="project" value="InterPro"/>
</dbReference>
<dbReference type="Proteomes" id="UP000541610">
    <property type="component" value="Unassembled WGS sequence"/>
</dbReference>
<protein>
    <recommendedName>
        <fullName evidence="3">CCHC-type domain-containing protein</fullName>
    </recommendedName>
</protein>
<gene>
    <name evidence="4" type="ORF">FOZ60_000469</name>
</gene>
<keyword evidence="1" id="KW-0862">Zinc</keyword>
<evidence type="ECO:0000313" key="5">
    <source>
        <dbReference type="Proteomes" id="UP000541610"/>
    </source>
</evidence>
<dbReference type="GO" id="GO:0008270">
    <property type="term" value="F:zinc ion binding"/>
    <property type="evidence" value="ECO:0007669"/>
    <property type="project" value="UniProtKB-KW"/>
</dbReference>
<evidence type="ECO:0000256" key="1">
    <source>
        <dbReference type="PROSITE-ProRule" id="PRU00047"/>
    </source>
</evidence>
<accession>A0A7J6MZV4</accession>
<dbReference type="Gene3D" id="2.40.70.10">
    <property type="entry name" value="Acid Proteases"/>
    <property type="match status" value="2"/>
</dbReference>
<reference evidence="4 5" key="1">
    <citation type="submission" date="2020-04" db="EMBL/GenBank/DDBJ databases">
        <title>Perkinsus olseni comparative genomics.</title>
        <authorList>
            <person name="Bogema D.R."/>
        </authorList>
    </citation>
    <scope>NUCLEOTIDE SEQUENCE [LARGE SCALE GENOMIC DNA]</scope>
    <source>
        <strain evidence="4">00978-12</strain>
    </source>
</reference>
<evidence type="ECO:0000256" key="2">
    <source>
        <dbReference type="SAM" id="MobiDB-lite"/>
    </source>
</evidence>
<keyword evidence="1" id="KW-0479">Metal-binding</keyword>
<dbReference type="PANTHER" id="PTHR46888:SF1">
    <property type="entry name" value="RIBONUCLEASE H"/>
    <property type="match status" value="1"/>
</dbReference>
<dbReference type="PANTHER" id="PTHR46888">
    <property type="entry name" value="ZINC KNUCKLE DOMAINCONTAINING PROTEIN-RELATED"/>
    <property type="match status" value="1"/>
</dbReference>
<keyword evidence="1" id="KW-0863">Zinc-finger</keyword>
<feature type="domain" description="CCHC-type" evidence="3">
    <location>
        <begin position="388"/>
        <end position="403"/>
    </location>
</feature>
<dbReference type="SMART" id="SM00343">
    <property type="entry name" value="ZnF_C2HC"/>
    <property type="match status" value="2"/>
</dbReference>
<evidence type="ECO:0000259" key="3">
    <source>
        <dbReference type="PROSITE" id="PS50158"/>
    </source>
</evidence>
<comment type="caution">
    <text evidence="4">The sequence shown here is derived from an EMBL/GenBank/DDBJ whole genome shotgun (WGS) entry which is preliminary data.</text>
</comment>
<dbReference type="InterPro" id="IPR021109">
    <property type="entry name" value="Peptidase_aspartic_dom_sf"/>
</dbReference>
<feature type="region of interest" description="Disordered" evidence="2">
    <location>
        <begin position="948"/>
        <end position="984"/>
    </location>
</feature>
<feature type="region of interest" description="Disordered" evidence="2">
    <location>
        <begin position="402"/>
        <end position="438"/>
    </location>
</feature>
<proteinExistence type="predicted"/>
<dbReference type="SUPFAM" id="SSF57756">
    <property type="entry name" value="Retrovirus zinc finger-like domains"/>
    <property type="match status" value="2"/>
</dbReference>
<name>A0A7J6MZV4_PEROL</name>
<feature type="domain" description="CCHC-type" evidence="3">
    <location>
        <begin position="934"/>
        <end position="949"/>
    </location>
</feature>
<feature type="compositionally biased region" description="Polar residues" evidence="2">
    <location>
        <begin position="405"/>
        <end position="418"/>
    </location>
</feature>
<dbReference type="Pfam" id="PF00098">
    <property type="entry name" value="zf-CCHC"/>
    <property type="match status" value="2"/>
</dbReference>
<dbReference type="PROSITE" id="PS50158">
    <property type="entry name" value="ZF_CCHC"/>
    <property type="match status" value="2"/>
</dbReference>
<dbReference type="EMBL" id="JABANP010001033">
    <property type="protein sequence ID" value="KAF4676924.1"/>
    <property type="molecule type" value="Genomic_DNA"/>
</dbReference>
<sequence length="1106" mass="121504">MAASSSAAPAESDATNWWSMQGLRDVPAERPDNEQVPERVYEIVDGILAIEDKVRARAKIGVLVRKGAVALKEFFRDVARGANAGNYRDVWRAVYSRVYWCVLDRVMRSLVKIPALEQIFTERNPIVIGRILKALGFEGSEPAGKAAPANRIENKIELNSLPLVEAAPWDADGKDADSVFMTYDIFKKRVQSACKSYQLKGRLACYYLSRNLVGRAKTFCQGQLGELTELEDEVGLQRDISELLWERLDEKFANLWSEGRAVSNFGKVYKKADESVLSFCGRVQELGETLPSLSSSDVRNQILRGLPGGLVVKLKQYFGPRLYSEPLSVIADAAEFYEKDFRDSKSQSAAGKGTGKGLVRPIRREGDFRPFQPRPNQGYNGSSNSLQCFSCKGYGHIARDCPRRSGTSQNEKNNKAQGSGNGGSDAKPNSGNSTGRGAMAVDIDQGLIDIAAVEEKQSQELRSLTLATACPPSTCKVEMAGEKFDALVDSGSALALISEDLATRLDLRRRVIAPLRAVFANKQTQLITEETIVPCRVGDKQLILPFLIASIGLRDVPAERPDNEQVPERVYEIVDGILAIEDKVRARAKIGVLVRKGAVALKEFFRDVARGANAGNYRDVWRAVYSRVYWCVLDSGLSEGAQELTFCLSLGVMRSLVKIPALEQIFTERNPIVIGRILKALGFEGSEPAGKAAPANRIENKIELNSLPLVEAAPWDADGKDADSVFMTYDIFKKRVQSACKSYQLKGRLACYYLSRNLVGRAKTFCQGQLGELTELEDEVGLQRDISELLWERLDEKFANLWSEGRAVSNFGKVYKKADESVLSFCGRVQELGETLPSLSSSDVRNQILRGLPGGLVVKLKQYFGPRLYSEPLSVIADAAEFYEKDFRDSKSQSAAGKGTGKGLVRPIRREGDFRPFQPRPNQGYNGSSNSLQCFSCKGYGHIARDCPRRSGTSQNEKNNKAQGSGNGGSDAKPNSGNSTGRGAMAVDIDQGLIDIAAVEEKQSQELRSLTLATACPPSTCKVEMAGEKFDALVDSGSALALISEDLATRLDLRRRVIAPLRAVFANKQTQLITEETIVPCRVGDKQLILPFLIASIVTYFDALLE</sequence>
<dbReference type="Gene3D" id="4.10.60.10">
    <property type="entry name" value="Zinc finger, CCHC-type"/>
    <property type="match status" value="2"/>
</dbReference>
<dbReference type="InterPro" id="IPR001878">
    <property type="entry name" value="Znf_CCHC"/>
</dbReference>
<feature type="region of interest" description="Disordered" evidence="2">
    <location>
        <begin position="344"/>
        <end position="382"/>
    </location>
</feature>
<feature type="compositionally biased region" description="Polar residues" evidence="2">
    <location>
        <begin position="951"/>
        <end position="964"/>
    </location>
</feature>